<feature type="binding site" evidence="11">
    <location>
        <position position="320"/>
    </location>
    <ligand>
        <name>NAD(+)</name>
        <dbReference type="ChEBI" id="CHEBI:57540"/>
    </ligand>
</feature>
<keyword evidence="9 11" id="KW-0234">DNA repair</keyword>
<sequence>MTVDVKSKIQELRNFLNYHGHKYYVLDAPEITDIEYDMKMRELQVLEEENPQYDDPNSPSHRVGGVVISELKPAKLDMPMLSLDNAFNPEETGDAIKKMYQAAGLTFVDGELDLVVEPKLDGLAIENTYLGGELIASKTRGDGSVGEDVTHTTRTIKSLPLKLSNSEGIDRIQVRGEAFMPISSLEKFNAYAAENNLKSLANCRNGAAGSIRQLDSKVTAKRNLDFIAYSVAEFDGDESLLPDSHFELLHFIGSLGFKINPLMKKISSLEEIEEYHDHILSIRDQIGYEIDGLVIKLDSRSAQEEAGYTNRAAKFAVARKLPAIEVETQIISADITTGRTGLIVPTANLKPTKIGGVTVSRATLHNFDIIKSKDVAIGDFVTLYKAGDVVPAIGAKLRNGENRIIIDEPTHCPSCGSPAIRDESVKDEKGGAHLYCSGGLLCDAQALNSLIHFSSKGCMNFDGVGDKLIEAMFEKGLVKTFSDFFKLTVSDISQLPRMGAKSAQKAIDSINKAKTIELKNFIASLGIRGIGESKAKNLALHFGDIQSVIAASESELRSVTDIGEVNTRFIKAWFTNEASLSEVSSLLDLGVEITEVEASGDELKGQTWVLTGTLTSMKRSEVKKFLESKGAKVSGTVSKKTSGVVYGEGAGGKLSDANELIAGGANIQLLTEENFLELFGLA</sequence>
<dbReference type="Pfam" id="PF00533">
    <property type="entry name" value="BRCT"/>
    <property type="match status" value="1"/>
</dbReference>
<evidence type="ECO:0000313" key="14">
    <source>
        <dbReference type="Proteomes" id="UP001253193"/>
    </source>
</evidence>
<dbReference type="HAMAP" id="MF_01588">
    <property type="entry name" value="DNA_ligase_A"/>
    <property type="match status" value="1"/>
</dbReference>
<evidence type="ECO:0000259" key="12">
    <source>
        <dbReference type="PROSITE" id="PS50172"/>
    </source>
</evidence>
<keyword evidence="6 11" id="KW-0862">Zinc</keyword>
<dbReference type="RefSeq" id="WP_311020496.1">
    <property type="nucleotide sequence ID" value="NZ_JAUHGG010000003.1"/>
</dbReference>
<dbReference type="InterPro" id="IPR010994">
    <property type="entry name" value="RuvA_2-like"/>
</dbReference>
<keyword evidence="5 11" id="KW-0227">DNA damage</keyword>
<comment type="catalytic activity">
    <reaction evidence="10 11">
        <text>NAD(+) + (deoxyribonucleotide)n-3'-hydroxyl + 5'-phospho-(deoxyribonucleotide)m = (deoxyribonucleotide)n+m + AMP + beta-nicotinamide D-nucleotide.</text>
        <dbReference type="EC" id="6.5.1.2"/>
    </reaction>
</comment>
<dbReference type="CDD" id="cd17748">
    <property type="entry name" value="BRCT_DNA_ligase_like"/>
    <property type="match status" value="1"/>
</dbReference>
<dbReference type="InterPro" id="IPR004150">
    <property type="entry name" value="NAD_DNA_ligase_OB"/>
</dbReference>
<dbReference type="InterPro" id="IPR012340">
    <property type="entry name" value="NA-bd_OB-fold"/>
</dbReference>
<feature type="binding site" evidence="11">
    <location>
        <position position="415"/>
    </location>
    <ligand>
        <name>Zn(2+)</name>
        <dbReference type="ChEBI" id="CHEBI:29105"/>
    </ligand>
</feature>
<dbReference type="SUPFAM" id="SSF56091">
    <property type="entry name" value="DNA ligase/mRNA capping enzyme, catalytic domain"/>
    <property type="match status" value="1"/>
</dbReference>
<dbReference type="NCBIfam" id="NF005932">
    <property type="entry name" value="PRK07956.1"/>
    <property type="match status" value="1"/>
</dbReference>
<dbReference type="InterPro" id="IPR013840">
    <property type="entry name" value="DNAligase_N"/>
</dbReference>
<dbReference type="Pfam" id="PF14520">
    <property type="entry name" value="HHH_5"/>
    <property type="match status" value="1"/>
</dbReference>
<comment type="similarity">
    <text evidence="11">Belongs to the NAD-dependent DNA ligase family. LigA subfamily.</text>
</comment>
<dbReference type="InterPro" id="IPR004149">
    <property type="entry name" value="Znf_DNAligase_C4"/>
</dbReference>
<dbReference type="AlphaFoldDB" id="A0AAW8Q175"/>
<dbReference type="Gene3D" id="3.40.50.10190">
    <property type="entry name" value="BRCT domain"/>
    <property type="match status" value="1"/>
</dbReference>
<feature type="domain" description="BRCT" evidence="12">
    <location>
        <begin position="598"/>
        <end position="682"/>
    </location>
</feature>
<dbReference type="Gene3D" id="1.10.287.610">
    <property type="entry name" value="Helix hairpin bin"/>
    <property type="match status" value="1"/>
</dbReference>
<dbReference type="Gene3D" id="2.40.50.140">
    <property type="entry name" value="Nucleic acid-binding proteins"/>
    <property type="match status" value="1"/>
</dbReference>
<keyword evidence="7 11" id="KW-0460">Magnesium</keyword>
<evidence type="ECO:0000256" key="7">
    <source>
        <dbReference type="ARBA" id="ARBA00022842"/>
    </source>
</evidence>
<keyword evidence="3 11" id="KW-0235">DNA replication</keyword>
<dbReference type="SMART" id="SM00292">
    <property type="entry name" value="BRCT"/>
    <property type="match status" value="1"/>
</dbReference>
<dbReference type="InterPro" id="IPR013839">
    <property type="entry name" value="DNAligase_adenylation"/>
</dbReference>
<evidence type="ECO:0000256" key="3">
    <source>
        <dbReference type="ARBA" id="ARBA00022705"/>
    </source>
</evidence>
<evidence type="ECO:0000256" key="10">
    <source>
        <dbReference type="ARBA" id="ARBA00034005"/>
    </source>
</evidence>
<evidence type="ECO:0000256" key="9">
    <source>
        <dbReference type="ARBA" id="ARBA00023204"/>
    </source>
</evidence>
<dbReference type="Pfam" id="PF01653">
    <property type="entry name" value="DNA_ligase_aden"/>
    <property type="match status" value="1"/>
</dbReference>
<feature type="active site" description="N6-AMP-lysine intermediate" evidence="11">
    <location>
        <position position="119"/>
    </location>
</feature>
<comment type="caution">
    <text evidence="13">The sequence shown here is derived from an EMBL/GenBank/DDBJ whole genome shotgun (WGS) entry which is preliminary data.</text>
</comment>
<accession>A0AAW8Q175</accession>
<dbReference type="Gene3D" id="1.10.150.20">
    <property type="entry name" value="5' to 3' exonuclease, C-terminal subdomain"/>
    <property type="match status" value="2"/>
</dbReference>
<feature type="binding site" evidence="11">
    <location>
        <begin position="33"/>
        <end position="37"/>
    </location>
    <ligand>
        <name>NAD(+)</name>
        <dbReference type="ChEBI" id="CHEBI:57540"/>
    </ligand>
</feature>
<evidence type="ECO:0000313" key="13">
    <source>
        <dbReference type="EMBL" id="MDS1821586.1"/>
    </source>
</evidence>
<keyword evidence="8 11" id="KW-0520">NAD</keyword>
<dbReference type="InterPro" id="IPR036420">
    <property type="entry name" value="BRCT_dom_sf"/>
</dbReference>
<evidence type="ECO:0000256" key="5">
    <source>
        <dbReference type="ARBA" id="ARBA00022763"/>
    </source>
</evidence>
<feature type="binding site" evidence="11">
    <location>
        <position position="140"/>
    </location>
    <ligand>
        <name>NAD(+)</name>
        <dbReference type="ChEBI" id="CHEBI:57540"/>
    </ligand>
</feature>
<dbReference type="GO" id="GO:0003911">
    <property type="term" value="F:DNA ligase (NAD+) activity"/>
    <property type="evidence" value="ECO:0007669"/>
    <property type="project" value="UniProtKB-UniRule"/>
</dbReference>
<feature type="binding site" evidence="11">
    <location>
        <position position="412"/>
    </location>
    <ligand>
        <name>Zn(2+)</name>
        <dbReference type="ChEBI" id="CHEBI:29105"/>
    </ligand>
</feature>
<dbReference type="SMART" id="SM00532">
    <property type="entry name" value="LIGANc"/>
    <property type="match status" value="1"/>
</dbReference>
<dbReference type="GO" id="GO:0006281">
    <property type="term" value="P:DNA repair"/>
    <property type="evidence" value="ECO:0007669"/>
    <property type="project" value="UniProtKB-KW"/>
</dbReference>
<dbReference type="PROSITE" id="PS50172">
    <property type="entry name" value="BRCT"/>
    <property type="match status" value="1"/>
</dbReference>
<keyword evidence="2 11" id="KW-0436">Ligase</keyword>
<protein>
    <recommendedName>
        <fullName evidence="11">DNA ligase</fullName>
        <ecNumber evidence="11">6.5.1.2</ecNumber>
    </recommendedName>
    <alternativeName>
        <fullName evidence="11">Polydeoxyribonucleotide synthase [NAD(+)]</fullName>
    </alternativeName>
</protein>
<dbReference type="EMBL" id="JAUHGG010000003">
    <property type="protein sequence ID" value="MDS1821586.1"/>
    <property type="molecule type" value="Genomic_DNA"/>
</dbReference>
<feature type="binding site" evidence="11">
    <location>
        <begin position="82"/>
        <end position="83"/>
    </location>
    <ligand>
        <name>NAD(+)</name>
        <dbReference type="ChEBI" id="CHEBI:57540"/>
    </ligand>
</feature>
<reference evidence="13" key="1">
    <citation type="submission" date="2023-06" db="EMBL/GenBank/DDBJ databases">
        <title>Genomic Diversity of Vibrio spp. and Metagenomic Analysis of Pathogens in Florida Gulf Coastal Waters Following Hurricane Ian.</title>
        <authorList>
            <person name="Brumfield K.D."/>
        </authorList>
    </citation>
    <scope>NUCLEOTIDE SEQUENCE</scope>
    <source>
        <strain evidence="13">WBS2B-138</strain>
    </source>
</reference>
<proteinExistence type="inferred from homology"/>
<dbReference type="Proteomes" id="UP001253193">
    <property type="component" value="Unassembled WGS sequence"/>
</dbReference>
<feature type="binding site" evidence="11">
    <location>
        <position position="117"/>
    </location>
    <ligand>
        <name>NAD(+)</name>
        <dbReference type="ChEBI" id="CHEBI:57540"/>
    </ligand>
</feature>
<comment type="cofactor">
    <cofactor evidence="11">
        <name>Mg(2+)</name>
        <dbReference type="ChEBI" id="CHEBI:18420"/>
    </cofactor>
    <cofactor evidence="11">
        <name>Mn(2+)</name>
        <dbReference type="ChEBI" id="CHEBI:29035"/>
    </cofactor>
</comment>
<gene>
    <name evidence="11 13" type="primary">ligA</name>
    <name evidence="13" type="ORF">QX249_13010</name>
</gene>
<dbReference type="EC" id="6.5.1.2" evidence="11"/>
<dbReference type="InterPro" id="IPR018239">
    <property type="entry name" value="DNA_ligase_AS"/>
</dbReference>
<dbReference type="SUPFAM" id="SSF50249">
    <property type="entry name" value="Nucleic acid-binding proteins"/>
    <property type="match status" value="1"/>
</dbReference>
<dbReference type="InterPro" id="IPR041663">
    <property type="entry name" value="DisA/LigA_HHH"/>
</dbReference>
<comment type="function">
    <text evidence="1 11">DNA ligase that catalyzes the formation of phosphodiester linkages between 5'-phosphoryl and 3'-hydroxyl groups in double-stranded DNA using NAD as a coenzyme and as the energy source for the reaction. It is essential for DNA replication and repair of damaged DNA.</text>
</comment>
<feature type="binding site" evidence="11">
    <location>
        <position position="177"/>
    </location>
    <ligand>
        <name>NAD(+)</name>
        <dbReference type="ChEBI" id="CHEBI:57540"/>
    </ligand>
</feature>
<comment type="caution">
    <text evidence="11">Lacks conserved residue(s) required for the propagation of feature annotation.</text>
</comment>
<dbReference type="Gene3D" id="3.30.470.30">
    <property type="entry name" value="DNA ligase/mRNA capping enzyme"/>
    <property type="match status" value="1"/>
</dbReference>
<dbReference type="Pfam" id="PF03120">
    <property type="entry name" value="OB_DNA_ligase"/>
    <property type="match status" value="1"/>
</dbReference>
<dbReference type="Gene3D" id="6.20.10.30">
    <property type="match status" value="1"/>
</dbReference>
<dbReference type="SUPFAM" id="SSF52113">
    <property type="entry name" value="BRCT domain"/>
    <property type="match status" value="1"/>
</dbReference>
<organism evidence="13 14">
    <name type="scientific">Vibrio parahaemolyticus</name>
    <dbReference type="NCBI Taxonomy" id="670"/>
    <lineage>
        <taxon>Bacteria</taxon>
        <taxon>Pseudomonadati</taxon>
        <taxon>Pseudomonadota</taxon>
        <taxon>Gammaproteobacteria</taxon>
        <taxon>Vibrionales</taxon>
        <taxon>Vibrionaceae</taxon>
        <taxon>Vibrio</taxon>
    </lineage>
</organism>
<name>A0AAW8Q175_VIBPH</name>
<dbReference type="CDD" id="cd00114">
    <property type="entry name" value="LIGANc"/>
    <property type="match status" value="1"/>
</dbReference>
<dbReference type="PROSITE" id="PS01055">
    <property type="entry name" value="DNA_LIGASE_N1"/>
    <property type="match status" value="1"/>
</dbReference>
<dbReference type="InterPro" id="IPR001679">
    <property type="entry name" value="DNA_ligase"/>
</dbReference>
<dbReference type="InterPro" id="IPR001357">
    <property type="entry name" value="BRCT_dom"/>
</dbReference>
<evidence type="ECO:0000256" key="8">
    <source>
        <dbReference type="ARBA" id="ARBA00023027"/>
    </source>
</evidence>
<dbReference type="PIRSF" id="PIRSF001604">
    <property type="entry name" value="LigA"/>
    <property type="match status" value="1"/>
</dbReference>
<dbReference type="Pfam" id="PF03119">
    <property type="entry name" value="DNA_ligase_ZBD"/>
    <property type="match status" value="1"/>
</dbReference>
<keyword evidence="4 11" id="KW-0479">Metal-binding</keyword>
<evidence type="ECO:0000256" key="4">
    <source>
        <dbReference type="ARBA" id="ARBA00022723"/>
    </source>
</evidence>
<evidence type="ECO:0000256" key="2">
    <source>
        <dbReference type="ARBA" id="ARBA00022598"/>
    </source>
</evidence>
<dbReference type="GO" id="GO:0046872">
    <property type="term" value="F:metal ion binding"/>
    <property type="evidence" value="ECO:0007669"/>
    <property type="project" value="UniProtKB-KW"/>
</dbReference>
<dbReference type="NCBIfam" id="TIGR00575">
    <property type="entry name" value="dnlj"/>
    <property type="match status" value="1"/>
</dbReference>
<evidence type="ECO:0000256" key="11">
    <source>
        <dbReference type="HAMAP-Rule" id="MF_01588"/>
    </source>
</evidence>
<dbReference type="Pfam" id="PF12826">
    <property type="entry name" value="HHH_2"/>
    <property type="match status" value="1"/>
</dbReference>
<feature type="binding site" evidence="11">
    <location>
        <position position="296"/>
    </location>
    <ligand>
        <name>NAD(+)</name>
        <dbReference type="ChEBI" id="CHEBI:57540"/>
    </ligand>
</feature>
<keyword evidence="11" id="KW-0464">Manganese</keyword>
<feature type="binding site" evidence="11">
    <location>
        <position position="442"/>
    </location>
    <ligand>
        <name>Zn(2+)</name>
        <dbReference type="ChEBI" id="CHEBI:29105"/>
    </ligand>
</feature>
<evidence type="ECO:0000256" key="1">
    <source>
        <dbReference type="ARBA" id="ARBA00004067"/>
    </source>
</evidence>
<evidence type="ECO:0000256" key="6">
    <source>
        <dbReference type="ARBA" id="ARBA00022833"/>
    </source>
</evidence>
<dbReference type="GO" id="GO:0006260">
    <property type="term" value="P:DNA replication"/>
    <property type="evidence" value="ECO:0007669"/>
    <property type="project" value="UniProtKB-KW"/>
</dbReference>
<dbReference type="SUPFAM" id="SSF47781">
    <property type="entry name" value="RuvA domain 2-like"/>
    <property type="match status" value="1"/>
</dbReference>